<dbReference type="OMA" id="TAPALHC"/>
<sequence>MGVGTAVRQRSVAAARQWRRVPFQRLRRQLVTPYVMEVRLPLEPAMGKAAEKPPLLPTINIRVETNKEAILHWCQLEYFGHVHNPETAGSESAGGSAVVCIHSGLPRPLGCPYTLSAEAGHFADTVRRAEAQRVRQGEEMVEGPHPTRWLTQPLLDGFISRRVAAHVGLFNDNMPQTLELARRLKVSLMPSDMSPYYFANELLSTWGLFGDIDIDNASAAGDSVNRVIQLAHASCVASNTRSVWLNGASLCNGKGDAVIILGPRRSGKTTLALHCLSEHPSTLKLIGLENVHVGQTGAPRHLRLPDTEPLALLMGVPASAKVGIGTLIGTLRANPHLTKAAHTFSPPLSTVQSILRNDEKTIWGMGHQYPVNISEAFGPRRWSPTWLGKVRGVVLLNWDIVELARATSTSCTQIVEWKGKEGFLKLQDMAAQSGHTSLFRGHYLLRSIYNEMEATQRLEENLHFSIGRGPPVFEIRGAVHFDAGVKLIHRLLGE</sequence>
<accession>G0U606</accession>
<dbReference type="AlphaFoldDB" id="G0U606"/>
<reference evidence="1" key="1">
    <citation type="journal article" date="2012" name="Proc. Natl. Acad. Sci. U.S.A.">
        <title>Antigenic diversity is generated by distinct evolutionary mechanisms in African trypanosome species.</title>
        <authorList>
            <person name="Jackson A.P."/>
            <person name="Berry A."/>
            <person name="Aslett M."/>
            <person name="Allison H.C."/>
            <person name="Burton P."/>
            <person name="Vavrova-Anderson J."/>
            <person name="Brown R."/>
            <person name="Browne H."/>
            <person name="Corton N."/>
            <person name="Hauser H."/>
            <person name="Gamble J."/>
            <person name="Gilderthorp R."/>
            <person name="Marcello L."/>
            <person name="McQuillan J."/>
            <person name="Otto T.D."/>
            <person name="Quail M.A."/>
            <person name="Sanders M.J."/>
            <person name="van Tonder A."/>
            <person name="Ginger M.L."/>
            <person name="Field M.C."/>
            <person name="Barry J.D."/>
            <person name="Hertz-Fowler C."/>
            <person name="Berriman M."/>
        </authorList>
    </citation>
    <scope>NUCLEOTIDE SEQUENCE</scope>
    <source>
        <strain evidence="1">Y486</strain>
    </source>
</reference>
<name>G0U606_TRYVY</name>
<organism evidence="1">
    <name type="scientific">Trypanosoma vivax (strain Y486)</name>
    <dbReference type="NCBI Taxonomy" id="1055687"/>
    <lineage>
        <taxon>Eukaryota</taxon>
        <taxon>Discoba</taxon>
        <taxon>Euglenozoa</taxon>
        <taxon>Kinetoplastea</taxon>
        <taxon>Metakinetoplastina</taxon>
        <taxon>Trypanosomatida</taxon>
        <taxon>Trypanosomatidae</taxon>
        <taxon>Trypanosoma</taxon>
        <taxon>Duttonella</taxon>
    </lineage>
</organism>
<gene>
    <name evidence="1" type="ORF">TVY486_1003600</name>
</gene>
<evidence type="ECO:0000313" key="1">
    <source>
        <dbReference type="EMBL" id="CCC51307.1"/>
    </source>
</evidence>
<proteinExistence type="predicted"/>
<protein>
    <submittedName>
        <fullName evidence="1">Uncharacterized protein</fullName>
    </submittedName>
</protein>
<dbReference type="VEuPathDB" id="TriTrypDB:TvY486_1003600"/>
<dbReference type="EMBL" id="HE573026">
    <property type="protein sequence ID" value="CCC51307.1"/>
    <property type="molecule type" value="Genomic_DNA"/>
</dbReference>